<evidence type="ECO:0000256" key="6">
    <source>
        <dbReference type="ARBA" id="ARBA00022692"/>
    </source>
</evidence>
<gene>
    <name evidence="14" type="ORF">Q7A36_24820</name>
</gene>
<feature type="domain" description="ABC transporter" evidence="12">
    <location>
        <begin position="290"/>
        <end position="540"/>
    </location>
</feature>
<keyword evidence="7" id="KW-0547">Nucleotide-binding</keyword>
<dbReference type="RefSeq" id="WP_305106452.1">
    <property type="nucleotide sequence ID" value="NZ_JAUTWS010000031.1"/>
</dbReference>
<feature type="transmembrane region" description="Helical" evidence="11">
    <location>
        <begin position="66"/>
        <end position="92"/>
    </location>
</feature>
<keyword evidence="9 11" id="KW-1133">Transmembrane helix</keyword>
<dbReference type="EMBL" id="JAUTWS010000031">
    <property type="protein sequence ID" value="MDO9711594.1"/>
    <property type="molecule type" value="Genomic_DNA"/>
</dbReference>
<dbReference type="InterPro" id="IPR003439">
    <property type="entry name" value="ABC_transporter-like_ATP-bd"/>
</dbReference>
<dbReference type="CDD" id="cd03257">
    <property type="entry name" value="ABC_NikE_OppD_transporters"/>
    <property type="match status" value="1"/>
</dbReference>
<dbReference type="InterPro" id="IPR000515">
    <property type="entry name" value="MetI-like"/>
</dbReference>
<feature type="transmembrane region" description="Helical" evidence="11">
    <location>
        <begin position="185"/>
        <end position="211"/>
    </location>
</feature>
<evidence type="ECO:0000256" key="1">
    <source>
        <dbReference type="ARBA" id="ARBA00004417"/>
    </source>
</evidence>
<keyword evidence="8" id="KW-0067">ATP-binding</keyword>
<evidence type="ECO:0000256" key="2">
    <source>
        <dbReference type="ARBA" id="ARBA00004651"/>
    </source>
</evidence>
<dbReference type="CDD" id="cd06261">
    <property type="entry name" value="TM_PBP2"/>
    <property type="match status" value="1"/>
</dbReference>
<evidence type="ECO:0000256" key="4">
    <source>
        <dbReference type="ARBA" id="ARBA00022448"/>
    </source>
</evidence>
<keyword evidence="5" id="KW-1003">Cell membrane</keyword>
<dbReference type="PROSITE" id="PS50893">
    <property type="entry name" value="ABC_TRANSPORTER_2"/>
    <property type="match status" value="1"/>
</dbReference>
<keyword evidence="6 11" id="KW-0812">Transmembrane</keyword>
<evidence type="ECO:0000256" key="7">
    <source>
        <dbReference type="ARBA" id="ARBA00022741"/>
    </source>
</evidence>
<evidence type="ECO:0000313" key="14">
    <source>
        <dbReference type="EMBL" id="MDO9711594.1"/>
    </source>
</evidence>
<evidence type="ECO:0000313" key="15">
    <source>
        <dbReference type="Proteomes" id="UP001243009"/>
    </source>
</evidence>
<feature type="domain" description="ABC transmembrane type-1" evidence="13">
    <location>
        <begin position="64"/>
        <end position="253"/>
    </location>
</feature>
<dbReference type="SUPFAM" id="SSF161098">
    <property type="entry name" value="MetI-like"/>
    <property type="match status" value="1"/>
</dbReference>
<dbReference type="SMART" id="SM00382">
    <property type="entry name" value="AAA"/>
    <property type="match status" value="1"/>
</dbReference>
<dbReference type="PROSITE" id="PS00211">
    <property type="entry name" value="ABC_TRANSPORTER_1"/>
    <property type="match status" value="1"/>
</dbReference>
<dbReference type="Pfam" id="PF00528">
    <property type="entry name" value="BPD_transp_1"/>
    <property type="match status" value="1"/>
</dbReference>
<dbReference type="SUPFAM" id="SSF52540">
    <property type="entry name" value="P-loop containing nucleoside triphosphate hydrolases"/>
    <property type="match status" value="1"/>
</dbReference>
<dbReference type="Proteomes" id="UP001243009">
    <property type="component" value="Unassembled WGS sequence"/>
</dbReference>
<dbReference type="PROSITE" id="PS50928">
    <property type="entry name" value="ABC_TM1"/>
    <property type="match status" value="1"/>
</dbReference>
<evidence type="ECO:0000259" key="12">
    <source>
        <dbReference type="PROSITE" id="PS50893"/>
    </source>
</evidence>
<evidence type="ECO:0000256" key="9">
    <source>
        <dbReference type="ARBA" id="ARBA00022989"/>
    </source>
</evidence>
<dbReference type="PANTHER" id="PTHR43297">
    <property type="entry name" value="OLIGOPEPTIDE TRANSPORT ATP-BINDING PROTEIN APPD"/>
    <property type="match status" value="1"/>
</dbReference>
<dbReference type="InterPro" id="IPR017871">
    <property type="entry name" value="ABC_transporter-like_CS"/>
</dbReference>
<keyword evidence="10 11" id="KW-0472">Membrane</keyword>
<reference evidence="14 15" key="1">
    <citation type="submission" date="2023-08" db="EMBL/GenBank/DDBJ databases">
        <title>The draft genome sequence of Paracraurococcus sp. LOR1-02.</title>
        <authorList>
            <person name="Kingkaew E."/>
            <person name="Tanasupawat S."/>
        </authorList>
    </citation>
    <scope>NUCLEOTIDE SEQUENCE [LARGE SCALE GENOMIC DNA]</scope>
    <source>
        <strain evidence="14 15">LOR1-02</strain>
    </source>
</reference>
<feature type="transmembrane region" description="Helical" evidence="11">
    <location>
        <begin position="113"/>
        <end position="139"/>
    </location>
</feature>
<proteinExistence type="inferred from homology"/>
<comment type="caution">
    <text evidence="14">The sequence shown here is derived from an EMBL/GenBank/DDBJ whole genome shotgun (WGS) entry which is preliminary data.</text>
</comment>
<dbReference type="InterPro" id="IPR013563">
    <property type="entry name" value="Oligopep_ABC_C"/>
</dbReference>
<dbReference type="Gene3D" id="1.10.3720.10">
    <property type="entry name" value="MetI-like"/>
    <property type="match status" value="1"/>
</dbReference>
<accession>A0ABT9E605</accession>
<comment type="similarity">
    <text evidence="3">Belongs to the ABC transporter superfamily.</text>
</comment>
<dbReference type="InterPro" id="IPR035906">
    <property type="entry name" value="MetI-like_sf"/>
</dbReference>
<dbReference type="PANTHER" id="PTHR43297:SF2">
    <property type="entry name" value="DIPEPTIDE TRANSPORT ATP-BINDING PROTEIN DPPD"/>
    <property type="match status" value="1"/>
</dbReference>
<dbReference type="Pfam" id="PF08352">
    <property type="entry name" value="oligo_HPY"/>
    <property type="match status" value="1"/>
</dbReference>
<feature type="transmembrane region" description="Helical" evidence="11">
    <location>
        <begin position="232"/>
        <end position="252"/>
    </location>
</feature>
<dbReference type="Gene3D" id="3.40.50.300">
    <property type="entry name" value="P-loop containing nucleotide triphosphate hydrolases"/>
    <property type="match status" value="1"/>
</dbReference>
<evidence type="ECO:0000256" key="5">
    <source>
        <dbReference type="ARBA" id="ARBA00022475"/>
    </source>
</evidence>
<organism evidence="14 15">
    <name type="scientific">Paracraurococcus lichenis</name>
    <dbReference type="NCBI Taxonomy" id="3064888"/>
    <lineage>
        <taxon>Bacteria</taxon>
        <taxon>Pseudomonadati</taxon>
        <taxon>Pseudomonadota</taxon>
        <taxon>Alphaproteobacteria</taxon>
        <taxon>Acetobacterales</taxon>
        <taxon>Roseomonadaceae</taxon>
        <taxon>Paracraurococcus</taxon>
    </lineage>
</organism>
<comment type="similarity">
    <text evidence="11">Belongs to the binding-protein-dependent transport system permease family.</text>
</comment>
<evidence type="ECO:0000256" key="11">
    <source>
        <dbReference type="RuleBase" id="RU363032"/>
    </source>
</evidence>
<sequence length="606" mass="63773">MRRLWLPGGLVLLVVLVALAAPLLGLPDPIRQDVAQRLAGPMPGSPLGRDEFGRDVLSRLVWGARVSLAVAFASAAIACALGTLLGLVGGWFRGIGELLAVRSMDILLCFPPVLLALLVVTLLGPGAGTLMLVLAVLYLPGFVRLTYAEVLSARSHDYVEAVRALGAPTGRILLRTVLPNVAGPVLVQISLAVASAVVLESGLSFLGLGVVPPEPSWGLMIRGARATMAQAPLLLLWPCLALSLTILAMNLLCDALRDAVDPRTARPAPPRWVDRLLPGLLPAPREEAVLAVQGLTIGIDTPHGAIRPVEDVSFSVRAGETLAIVGESGSGKSLTATAIMGLLPPAARPVAGAAWFQGRDLLRLEEAERRRLRGGPVAMVFQDPMSSLNPVHRIGEQVAEAIRAHRRVSAKEAASRAVALLRRVGIADPERRARAWPHELSGGMRQRVMIAMAVANDPALLIADEPTTALDVTVQAQILDLLAGLQRETGMALVFITHNLGVVAEIADRVAVMYAGQVVEQGAVAEVFAAPRHPYTRALLAAVPEGEGIAAGIPGTVPPPQDWPRGCRFAPRCPRAAPACALPQVLAEQGGRAVRCIRADEPAVAA</sequence>
<name>A0ABT9E605_9PROT</name>
<comment type="subcellular location">
    <subcellularLocation>
        <location evidence="1">Cell inner membrane</location>
        <topology evidence="1">Peripheral membrane protein</topology>
    </subcellularLocation>
    <subcellularLocation>
        <location evidence="2 11">Cell membrane</location>
        <topology evidence="2 11">Multi-pass membrane protein</topology>
    </subcellularLocation>
</comment>
<dbReference type="InterPro" id="IPR050388">
    <property type="entry name" value="ABC_Ni/Peptide_Import"/>
</dbReference>
<dbReference type="NCBIfam" id="TIGR01727">
    <property type="entry name" value="oligo_HPY"/>
    <property type="match status" value="1"/>
</dbReference>
<keyword evidence="4 11" id="KW-0813">Transport</keyword>
<evidence type="ECO:0000256" key="8">
    <source>
        <dbReference type="ARBA" id="ARBA00022840"/>
    </source>
</evidence>
<dbReference type="Pfam" id="PF00005">
    <property type="entry name" value="ABC_tran"/>
    <property type="match status" value="1"/>
</dbReference>
<protein>
    <submittedName>
        <fullName evidence="14">Dipeptide/oligopeptide/nickel ABC transporter permease/ATP-binding protein</fullName>
    </submittedName>
</protein>
<dbReference type="InterPro" id="IPR027417">
    <property type="entry name" value="P-loop_NTPase"/>
</dbReference>
<evidence type="ECO:0000256" key="10">
    <source>
        <dbReference type="ARBA" id="ARBA00023136"/>
    </source>
</evidence>
<keyword evidence="15" id="KW-1185">Reference proteome</keyword>
<evidence type="ECO:0000256" key="3">
    <source>
        <dbReference type="ARBA" id="ARBA00005417"/>
    </source>
</evidence>
<dbReference type="InterPro" id="IPR003593">
    <property type="entry name" value="AAA+_ATPase"/>
</dbReference>
<evidence type="ECO:0000259" key="13">
    <source>
        <dbReference type="PROSITE" id="PS50928"/>
    </source>
</evidence>